<dbReference type="Gene3D" id="3.40.50.620">
    <property type="entry name" value="HUPs"/>
    <property type="match status" value="1"/>
</dbReference>
<evidence type="ECO:0000313" key="4">
    <source>
        <dbReference type="WBParaSite" id="L893_g30775.t1"/>
    </source>
</evidence>
<dbReference type="SUPFAM" id="SSF52374">
    <property type="entry name" value="Nucleotidylyl transferase"/>
    <property type="match status" value="1"/>
</dbReference>
<proteinExistence type="predicted"/>
<dbReference type="SUPFAM" id="SSF88697">
    <property type="entry name" value="PUA domain-like"/>
    <property type="match status" value="1"/>
</dbReference>
<sequence length="756" mass="84858">MPVCLPSAPASRTATKRCAGDSQASAVSPAQTKFFHLTSQKEIERLKARSFCSGPEHIYHPQAEKRPDKKTIFHRHAGQIKGGNMQHSTLNFDRYPQQPHGGTLVNQVVPEDRVKDEIERARSLPSIRVDLEAVITIEMIATGVLSPNKGFMNEADYNSVLKEGRLSNGVVWPVPLSFAPIGDRNRDIIKGLSVGSEVALTNSDNEPVAILSIEDIFSYDKEQRAQQLFGTTDRNHPGVDSIYRRMGDVSLGGTLHLLQRPLVEMAKREYVRHEFRMMAYRNVLDTYYPKDRAILSPLRVTYIFAGPRETILHALIMKNYGCTHALIGRDHAGIGSYYDKYASHSIFDQFSPKEMGIDVRLFHEVFYCTRCACHATSETCPHDDRFRLTISGTGIREMLRHGIMPPKEICRPESILPAMQGVQPKGLCEEGEAIQPVSKVIQSMFPYYTQYTRLGGAKRSEPLDPSQLTVRDLEIASHDVRHHAGDIYNGVYAEYSAVVDHNRSMQAAWIEDARAALRFQQERLISDLEEKHQQAPEEASDEFMYQDKQEVVRELHSARSLLDDIPAGILVLAAHTLLQAFLDLLGGECTRIQLVGGNGQPPVRAVQRNMQTVAMHLGEHAGQGGTQILDLLAFVERRTQVQYQSTTACQRTFAGFKECSRVQGTGWRFRVGQIQINQIKLLLRIGQEFRAVFNLNLHTRVIKRTLVNGLQVLASYLNHLTIQLNQGDSLQAGVLQQFFQGSAIPTAHNQSTTWIG</sequence>
<feature type="domain" description="Sulphate adenylyltransferase catalytic" evidence="2">
    <location>
        <begin position="256"/>
        <end position="414"/>
    </location>
</feature>
<dbReference type="InterPro" id="IPR024951">
    <property type="entry name" value="Sulfurylase_cat_dom"/>
</dbReference>
<accession>A0A1I7ZY79</accession>
<dbReference type="GO" id="GO:0004781">
    <property type="term" value="F:sulfate adenylyltransferase (ATP) activity"/>
    <property type="evidence" value="ECO:0007669"/>
    <property type="project" value="InterPro"/>
</dbReference>
<dbReference type="Pfam" id="PF01747">
    <property type="entry name" value="ATP-sulfurylase"/>
    <property type="match status" value="1"/>
</dbReference>
<dbReference type="AlphaFoldDB" id="A0A1I7ZY79"/>
<dbReference type="WBParaSite" id="L893_g30775.t1">
    <property type="protein sequence ID" value="L893_g30775.t1"/>
    <property type="gene ID" value="L893_g30775"/>
</dbReference>
<keyword evidence="3" id="KW-1185">Reference proteome</keyword>
<name>A0A1I7ZY79_9BILA</name>
<organism evidence="3 4">
    <name type="scientific">Steinernema glaseri</name>
    <dbReference type="NCBI Taxonomy" id="37863"/>
    <lineage>
        <taxon>Eukaryota</taxon>
        <taxon>Metazoa</taxon>
        <taxon>Ecdysozoa</taxon>
        <taxon>Nematoda</taxon>
        <taxon>Chromadorea</taxon>
        <taxon>Rhabditida</taxon>
        <taxon>Tylenchina</taxon>
        <taxon>Panagrolaimomorpha</taxon>
        <taxon>Strongyloidoidea</taxon>
        <taxon>Steinernematidae</taxon>
        <taxon>Steinernema</taxon>
    </lineage>
</organism>
<evidence type="ECO:0000313" key="3">
    <source>
        <dbReference type="Proteomes" id="UP000095287"/>
    </source>
</evidence>
<evidence type="ECO:0000256" key="1">
    <source>
        <dbReference type="ARBA" id="ARBA00005048"/>
    </source>
</evidence>
<reference evidence="4" key="1">
    <citation type="submission" date="2016-11" db="UniProtKB">
        <authorList>
            <consortium name="WormBaseParasite"/>
        </authorList>
    </citation>
    <scope>IDENTIFICATION</scope>
</reference>
<dbReference type="PANTHER" id="PTHR43509">
    <property type="match status" value="1"/>
</dbReference>
<dbReference type="Gene3D" id="3.10.400.10">
    <property type="entry name" value="Sulfate adenylyltransferase"/>
    <property type="match status" value="1"/>
</dbReference>
<comment type="pathway">
    <text evidence="1">Sulfur metabolism; hydrogen sulfide biosynthesis; sulfite from sulfate: step 1/3.</text>
</comment>
<dbReference type="InterPro" id="IPR015947">
    <property type="entry name" value="PUA-like_sf"/>
</dbReference>
<evidence type="ECO:0000259" key="2">
    <source>
        <dbReference type="Pfam" id="PF01747"/>
    </source>
</evidence>
<dbReference type="InterPro" id="IPR014729">
    <property type="entry name" value="Rossmann-like_a/b/a_fold"/>
</dbReference>
<protein>
    <submittedName>
        <fullName evidence="4">Sulfate adenylyltransferase</fullName>
    </submittedName>
</protein>
<dbReference type="PANTHER" id="PTHR43509:SF1">
    <property type="entry name" value="SULFATE ADENYLYLTRANSFERASE"/>
    <property type="match status" value="1"/>
</dbReference>
<dbReference type="Proteomes" id="UP000095287">
    <property type="component" value="Unplaced"/>
</dbReference>